<feature type="repeat" description="TPR" evidence="1">
    <location>
        <begin position="261"/>
        <end position="294"/>
    </location>
</feature>
<organism evidence="2 3">
    <name type="scientific">Alkaliphilus pronyensis</name>
    <dbReference type="NCBI Taxonomy" id="1482732"/>
    <lineage>
        <taxon>Bacteria</taxon>
        <taxon>Bacillati</taxon>
        <taxon>Bacillota</taxon>
        <taxon>Clostridia</taxon>
        <taxon>Peptostreptococcales</taxon>
        <taxon>Natronincolaceae</taxon>
        <taxon>Alkaliphilus</taxon>
    </lineage>
</organism>
<dbReference type="SUPFAM" id="SSF48452">
    <property type="entry name" value="TPR-like"/>
    <property type="match status" value="1"/>
</dbReference>
<dbReference type="InterPro" id="IPR019734">
    <property type="entry name" value="TPR_rpt"/>
</dbReference>
<dbReference type="SMART" id="SM00028">
    <property type="entry name" value="TPR"/>
    <property type="match status" value="5"/>
</dbReference>
<dbReference type="EMBL" id="WBZC01000029">
    <property type="protein sequence ID" value="KAB3534369.1"/>
    <property type="molecule type" value="Genomic_DNA"/>
</dbReference>
<proteinExistence type="predicted"/>
<dbReference type="Proteomes" id="UP000432715">
    <property type="component" value="Unassembled WGS sequence"/>
</dbReference>
<evidence type="ECO:0000313" key="2">
    <source>
        <dbReference type="EMBL" id="KAB3534369.1"/>
    </source>
</evidence>
<dbReference type="AlphaFoldDB" id="A0A6I0EZ07"/>
<accession>A0A6I0EZ07</accession>
<feature type="repeat" description="TPR" evidence="1">
    <location>
        <begin position="295"/>
        <end position="328"/>
    </location>
</feature>
<dbReference type="Gene3D" id="1.25.40.10">
    <property type="entry name" value="Tetratricopeptide repeat domain"/>
    <property type="match status" value="3"/>
</dbReference>
<evidence type="ECO:0000256" key="1">
    <source>
        <dbReference type="PROSITE-ProRule" id="PRU00339"/>
    </source>
</evidence>
<evidence type="ECO:0000313" key="3">
    <source>
        <dbReference type="Proteomes" id="UP000432715"/>
    </source>
</evidence>
<dbReference type="PANTHER" id="PTHR12558:SF13">
    <property type="entry name" value="CELL DIVISION CYCLE PROTEIN 27 HOMOLOG"/>
    <property type="match status" value="1"/>
</dbReference>
<dbReference type="PROSITE" id="PS50005">
    <property type="entry name" value="TPR"/>
    <property type="match status" value="3"/>
</dbReference>
<name>A0A6I0EZ07_9FIRM</name>
<dbReference type="PANTHER" id="PTHR12558">
    <property type="entry name" value="CELL DIVISION CYCLE 16,23,27"/>
    <property type="match status" value="1"/>
</dbReference>
<dbReference type="RefSeq" id="WP_151861306.1">
    <property type="nucleotide sequence ID" value="NZ_WBZC01000029.1"/>
</dbReference>
<dbReference type="OrthoDB" id="358807at2"/>
<sequence length="383" mass="44077">MNFIIEKFLKEKSEELSFIEIKGDASLNIDNYHLPNEGLHVPILTKELAENIKKNNPDEVITVAAIVRGMIYTIGIDSSFKYLNEYKGFLYGFDSKIEDYILYKGSKYLEEGKLLDGVIYFKALATINPINIKGTLNYAAAVAKYADEKLVSKLKQAKIFKREAKEKLEDLLNEGADEPLIYYHLAYLYRSEKQFVKAKKTAEIYLELSDRDILKDNMIILLREIKDLAIYEEGYEAILAGKPQIGVEILEELLDDYKEWWNLLFFLGLGNRMLKNYKDAINYFEGVLELQENQIDTLVELGLSYSGINEFEKAKECFISAIRVGGDNSEILCNLAMVYLELGKLEEADECLKKSMELKPNDEITQLCYKKLQEKKKSKNNTI</sequence>
<comment type="caution">
    <text evidence="2">The sequence shown here is derived from an EMBL/GenBank/DDBJ whole genome shotgun (WGS) entry which is preliminary data.</text>
</comment>
<reference evidence="2 3" key="1">
    <citation type="submission" date="2019-10" db="EMBL/GenBank/DDBJ databases">
        <title>Alkaliphilus serpentinus sp. nov. and Alkaliphilus pronyensis sp. nov., two novel anaerobic alkaliphilic species isolated from the serpentinized-hosted hydrothermal field of the Prony Bay (New Caledonia).</title>
        <authorList>
            <person name="Postec A."/>
        </authorList>
    </citation>
    <scope>NUCLEOTIDE SEQUENCE [LARGE SCALE GENOMIC DNA]</scope>
    <source>
        <strain evidence="2 3">LacV</strain>
    </source>
</reference>
<dbReference type="InterPro" id="IPR011990">
    <property type="entry name" value="TPR-like_helical_dom_sf"/>
</dbReference>
<protein>
    <submittedName>
        <fullName evidence="2">Tetratricopeptide repeat protein</fullName>
    </submittedName>
</protein>
<keyword evidence="3" id="KW-1185">Reference proteome</keyword>
<feature type="repeat" description="TPR" evidence="1">
    <location>
        <begin position="329"/>
        <end position="362"/>
    </location>
</feature>
<gene>
    <name evidence="2" type="ORF">F8154_09105</name>
</gene>
<dbReference type="PROSITE" id="PS50293">
    <property type="entry name" value="TPR_REGION"/>
    <property type="match status" value="1"/>
</dbReference>
<dbReference type="Pfam" id="PF13181">
    <property type="entry name" value="TPR_8"/>
    <property type="match status" value="2"/>
</dbReference>
<keyword evidence="1" id="KW-0802">TPR repeat</keyword>